<evidence type="ECO:0000256" key="5">
    <source>
        <dbReference type="SAM" id="Phobius"/>
    </source>
</evidence>
<dbReference type="RefSeq" id="WP_200505251.1">
    <property type="nucleotide sequence ID" value="NZ_JAEHFX010000002.1"/>
</dbReference>
<dbReference type="Gene3D" id="1.20.1530.20">
    <property type="match status" value="1"/>
</dbReference>
<dbReference type="InterPro" id="IPR038770">
    <property type="entry name" value="Na+/solute_symporter_sf"/>
</dbReference>
<feature type="transmembrane region" description="Helical" evidence="5">
    <location>
        <begin position="97"/>
        <end position="116"/>
    </location>
</feature>
<gene>
    <name evidence="6" type="ORF">I5M27_05880</name>
</gene>
<evidence type="ECO:0000313" key="7">
    <source>
        <dbReference type="Proteomes" id="UP000644147"/>
    </source>
</evidence>
<evidence type="ECO:0000256" key="3">
    <source>
        <dbReference type="ARBA" id="ARBA00022989"/>
    </source>
</evidence>
<keyword evidence="7" id="KW-1185">Reference proteome</keyword>
<proteinExistence type="predicted"/>
<evidence type="ECO:0000256" key="4">
    <source>
        <dbReference type="ARBA" id="ARBA00023136"/>
    </source>
</evidence>
<sequence>MNAITLIMLVLKISLFLTALGYGLKTPAADAFYLFRNPGLLVRSVLAMNIIMPAIALVIVLNFDLPHLVKVALVAISVSPIAPLFPKKPLQAGGREGYVIGLMIIASILCLFLIPLTLKMLGGFYDKPVNTSIKGLVITALVSVIVPLILGVVLRYFASVLSGKIAHPVARIAQILLLVSALPILVKMFPAIIHLIGNGTVLAIAAFSVTGMLAGHFLGGPYQENRSVLALASASRHPAIAFSVASANMPDHKLVPAAILLYLLINAIVSIPYLKWLAKANQTLK</sequence>
<keyword evidence="4 5" id="KW-0472">Membrane</keyword>
<evidence type="ECO:0008006" key="8">
    <source>
        <dbReference type="Google" id="ProtNLM"/>
    </source>
</evidence>
<dbReference type="InterPro" id="IPR002657">
    <property type="entry name" value="BilAc:Na_symport/Acr3"/>
</dbReference>
<keyword evidence="3 5" id="KW-1133">Transmembrane helix</keyword>
<evidence type="ECO:0000256" key="2">
    <source>
        <dbReference type="ARBA" id="ARBA00022692"/>
    </source>
</evidence>
<evidence type="ECO:0000313" key="6">
    <source>
        <dbReference type="EMBL" id="MBK0402506.1"/>
    </source>
</evidence>
<comment type="subcellular location">
    <subcellularLocation>
        <location evidence="1">Membrane</location>
        <topology evidence="1">Multi-pass membrane protein</topology>
    </subcellularLocation>
</comment>
<organism evidence="6 7">
    <name type="scientific">Adhaeribacter terrigena</name>
    <dbReference type="NCBI Taxonomy" id="2793070"/>
    <lineage>
        <taxon>Bacteria</taxon>
        <taxon>Pseudomonadati</taxon>
        <taxon>Bacteroidota</taxon>
        <taxon>Cytophagia</taxon>
        <taxon>Cytophagales</taxon>
        <taxon>Hymenobacteraceae</taxon>
        <taxon>Adhaeribacter</taxon>
    </lineage>
</organism>
<comment type="caution">
    <text evidence="6">The sequence shown here is derived from an EMBL/GenBank/DDBJ whole genome shotgun (WGS) entry which is preliminary data.</text>
</comment>
<feature type="transmembrane region" description="Helical" evidence="5">
    <location>
        <begin position="192"/>
        <end position="215"/>
    </location>
</feature>
<dbReference type="Proteomes" id="UP000644147">
    <property type="component" value="Unassembled WGS sequence"/>
</dbReference>
<keyword evidence="2 5" id="KW-0812">Transmembrane</keyword>
<protein>
    <recommendedName>
        <fullName evidence="8">Na+-dependent transporter</fullName>
    </recommendedName>
</protein>
<feature type="transmembrane region" description="Helical" evidence="5">
    <location>
        <begin position="67"/>
        <end position="85"/>
    </location>
</feature>
<feature type="transmembrane region" description="Helical" evidence="5">
    <location>
        <begin position="40"/>
        <end position="61"/>
    </location>
</feature>
<feature type="transmembrane region" description="Helical" evidence="5">
    <location>
        <begin position="6"/>
        <end position="24"/>
    </location>
</feature>
<name>A0ABS1BZD2_9BACT</name>
<accession>A0ABS1BZD2</accession>
<evidence type="ECO:0000256" key="1">
    <source>
        <dbReference type="ARBA" id="ARBA00004141"/>
    </source>
</evidence>
<dbReference type="EMBL" id="JAEHFX010000002">
    <property type="protein sequence ID" value="MBK0402506.1"/>
    <property type="molecule type" value="Genomic_DNA"/>
</dbReference>
<feature type="transmembrane region" description="Helical" evidence="5">
    <location>
        <begin position="169"/>
        <end position="186"/>
    </location>
</feature>
<feature type="transmembrane region" description="Helical" evidence="5">
    <location>
        <begin position="136"/>
        <end position="157"/>
    </location>
</feature>
<feature type="transmembrane region" description="Helical" evidence="5">
    <location>
        <begin position="259"/>
        <end position="278"/>
    </location>
</feature>
<dbReference type="Pfam" id="PF01758">
    <property type="entry name" value="SBF"/>
    <property type="match status" value="1"/>
</dbReference>
<reference evidence="6 7" key="1">
    <citation type="submission" date="2020-12" db="EMBL/GenBank/DDBJ databases">
        <title>Bacterial novel species Adhaeribacter sp. BT258 isolated from soil.</title>
        <authorList>
            <person name="Jung H.-Y."/>
        </authorList>
    </citation>
    <scope>NUCLEOTIDE SEQUENCE [LARGE SCALE GENOMIC DNA]</scope>
    <source>
        <strain evidence="6 7">BT258</strain>
    </source>
</reference>